<sequence length="92" mass="10630">MVHHSTLEVAGSRTSSRYRGETSLSRDKITLSESKFIIHIAENIAMCNKESPNRHMRCLISEFQLIIKKQNRESIRYKTPSRSPKNAQTQRA</sequence>
<dbReference type="AlphaFoldDB" id="A0A5M9JQK1"/>
<feature type="region of interest" description="Disordered" evidence="1">
    <location>
        <begin position="1"/>
        <end position="24"/>
    </location>
</feature>
<evidence type="ECO:0000256" key="1">
    <source>
        <dbReference type="SAM" id="MobiDB-lite"/>
    </source>
</evidence>
<evidence type="ECO:0000313" key="3">
    <source>
        <dbReference type="Proteomes" id="UP000322873"/>
    </source>
</evidence>
<feature type="compositionally biased region" description="Polar residues" evidence="1">
    <location>
        <begin position="80"/>
        <end position="92"/>
    </location>
</feature>
<protein>
    <submittedName>
        <fullName evidence="2">Uncharacterized protein</fullName>
    </submittedName>
</protein>
<proteinExistence type="predicted"/>
<accession>A0A5M9JQK1</accession>
<reference evidence="2 3" key="1">
    <citation type="submission" date="2019-06" db="EMBL/GenBank/DDBJ databases">
        <title>Genome Sequence of the Brown Rot Fungal Pathogen Monilinia fructicola.</title>
        <authorList>
            <person name="De Miccolis Angelini R.M."/>
            <person name="Landi L."/>
            <person name="Abate D."/>
            <person name="Pollastro S."/>
            <person name="Romanazzi G."/>
            <person name="Faretra F."/>
        </authorList>
    </citation>
    <scope>NUCLEOTIDE SEQUENCE [LARGE SCALE GENOMIC DNA]</scope>
    <source>
        <strain evidence="2 3">Mfrc123</strain>
    </source>
</reference>
<evidence type="ECO:0000313" key="2">
    <source>
        <dbReference type="EMBL" id="KAA8570086.1"/>
    </source>
</evidence>
<organism evidence="2 3">
    <name type="scientific">Monilinia fructicola</name>
    <name type="common">Brown rot fungus</name>
    <name type="synonym">Ciboria fructicola</name>
    <dbReference type="NCBI Taxonomy" id="38448"/>
    <lineage>
        <taxon>Eukaryota</taxon>
        <taxon>Fungi</taxon>
        <taxon>Dikarya</taxon>
        <taxon>Ascomycota</taxon>
        <taxon>Pezizomycotina</taxon>
        <taxon>Leotiomycetes</taxon>
        <taxon>Helotiales</taxon>
        <taxon>Sclerotiniaceae</taxon>
        <taxon>Monilinia</taxon>
    </lineage>
</organism>
<comment type="caution">
    <text evidence="2">The sequence shown here is derived from an EMBL/GenBank/DDBJ whole genome shotgun (WGS) entry which is preliminary data.</text>
</comment>
<keyword evidence="3" id="KW-1185">Reference proteome</keyword>
<name>A0A5M9JQK1_MONFR</name>
<dbReference type="EMBL" id="VICG01000007">
    <property type="protein sequence ID" value="KAA8570086.1"/>
    <property type="molecule type" value="Genomic_DNA"/>
</dbReference>
<feature type="region of interest" description="Disordered" evidence="1">
    <location>
        <begin position="73"/>
        <end position="92"/>
    </location>
</feature>
<dbReference type="Proteomes" id="UP000322873">
    <property type="component" value="Unassembled WGS sequence"/>
</dbReference>
<gene>
    <name evidence="2" type="ORF">EYC84_002420</name>
</gene>